<dbReference type="InterPro" id="IPR008638">
    <property type="entry name" value="FhaB/CdiA-like_TPS"/>
</dbReference>
<reference evidence="3" key="1">
    <citation type="submission" date="2019-02" db="EMBL/GenBank/DDBJ databases">
        <title>Draft genome sequence of Planktothrix agardhii NIES-905.</title>
        <authorList>
            <person name="Yamaguchi H."/>
            <person name="Suzuki S."/>
            <person name="Kawachi M."/>
        </authorList>
    </citation>
    <scope>NUCLEOTIDE SEQUENCE [LARGE SCALE GENOMIC DNA]</scope>
    <source>
        <strain evidence="3">CCAP 1459/11A</strain>
    </source>
</reference>
<dbReference type="EMBL" id="BJCD01000057">
    <property type="protein sequence ID" value="GDZ95398.1"/>
    <property type="molecule type" value="Genomic_DNA"/>
</dbReference>
<gene>
    <name evidence="2" type="ORF">PA905_36950</name>
</gene>
<dbReference type="SMART" id="SM00710">
    <property type="entry name" value="PbH1"/>
    <property type="match status" value="13"/>
</dbReference>
<proteinExistence type="predicted"/>
<feature type="domain" description="Filamentous haemagglutinin FhaB/tRNA nuclease CdiA-like TPS" evidence="1">
    <location>
        <begin position="47"/>
        <end position="161"/>
    </location>
</feature>
<accession>A0A4P5ZH11</accession>
<sequence length="2995" mass="307766">MNRKQTRLLKLQPFAQIPVLFTPRVVLPSVLLVCLFPTSIVAQTIIPAQDGTGTQVIHQGNQFNINGGSLSGNGANLFHSFEKLGLSQGQIINFISNPKIQNILGRVTGGEASFVNGLIQVTGGNSNLFLINPAGIVFGENASLNIPASFTATTASSIGFGNQNWLQAIGENQWQTLVGTPRDFVFNSENPGSLVNFGNLTVSPGENITLLAGTVLNTGTISAPAGNITIASVTGENLVRLSQDGHLLNLELTSDIPQNNSTFTALSLPELLTGGNSVSASQVKVNEQGQVILTASGITVPTTPGTTILSGTIDVSSPNQSGGNLQLTGDRIGLINSTLNASGLTGGGTILIGGDYKGLGDFPHAQKTFISPDSFINANALDTGNGGRVIIWSEDLTQVYGNIQVRGGIQNGNGGFVETSSRGILDINTAPDISAPVGLGGTWLLDPNNIDIVDDTGGNTNLNQNPLPTGELLFNTSDDNGRLSVFVLKSALSEGNVVVETGDVGTNSQDGNITFQTSLDFDGIGGERSLTLNAAGNIILNGQTIRDSIPNDSDKLNLNFNADFENNNNGAIYIKNATLDTKGGDFTATGRGNALFHSGVWIDNSQINTLGGNITLDGIAVNNQPFNHGILLTNSSLNSGNGNVNLTGTSGLQTETNIGVWLEQSTINSEAGNISIIGNSQGSQSSNIGILLNNNSSVQTQTGNITLTGSSENGLNGFGVNLNQSNISTVDGTIKITGTPAGINNSVAVYISDSNIASTGTGNIDLNGNNNATGNNNDGISILNNSLISSTGTGNITLSGVSGQGNISEGIFIANGKIQTLNSDIKINGLGQGLTSSIGIFIGDGGEIVSTGIGNINLDGLSSATGNSSHGIALFGGANITATATGNINLVGSSSQTPDSHGILILDNPIIGVINGNLNLTGVSSSSLGGQGILLGNSLIQSSGTGSINLTGTGNSTGSESNGIILINTAEINSLASGNINIQGRSAAVANSQAVGIFGESKIQSNTGSILIDGVNNGENGENTNSVIIGENTPITTTGSGSITISGNRDLLINSVTNTGGEINLQSSEGNINSSFGIIDSSSIQGSGGNIAINAAGNIRVAGINARGNTQGGSVSLTSANNIITVTDNINTSATTGQGNTITVSATNGEINTQAGILDSSSSDNDGGNQTLNASGTITLGGINTSTASNSSNSQAGTLNISSGNNTINLTGDINTSATQCQGSNVNFNANVILPKPNITINTTGNNSGGNVTFNGTINGGIDPTPTLPLLMGGRNSLTLETGTGDATFSQAIGDSLPLQNLIINSGNVVTQSAVTVENGGINVNATQNINLGDTITANNSPIDVSATGDITTADIISNGSRISLTSNTGNINTASGILNSSSTTENGGEINLNAAKNLTIGAVITRTESNLGTSQAGTLTLSGNTINLTNNIDTSATIGSGNNIIFNSPVILDADIVTLNTSGTARSGNVTFNNTVDSNTPGTANLTLEAGTGTVNINQAIGATNPLNTLNLTSGDVNSNGGINLEGEGININSSGTVNLTQPITATNTATININAENNITTANLTTQGQAIILNSKTGNIDSSSGIINSSSTNSNGGDITITTPANITLGEINTSTQTNQAGTLTVTGEKIALTGNINTSGNSGTGSNSTFNNPVELNQPITVNTSGTSGSGNIIFNNTINSIPANNNGLTIQAGNGNIQFNNTVNLGGLEINAQTVNSNSPINLDTGNLKINSSDTVTLPQDINTTNGSNVEITATNNIITGNITTNGQPITLNSSNGNITTNPGILNTSSPNNGGNITIITPQTLNLGGVNTSTSNGQAGNVTLNTGNNPIILNGDINTSSNNGVGSQQQYNSPLQLASPNITLTSSGTNNSGDIIFNNSINGNSNLTLNAGSGNITFSTVGDSNPLSSLQVNTTGLTTLKGNLTTNNNIDFSNASGGTQLENPIIINTTGNNGNILFNNSPITGSQTLTLNAGNGTISLNTVGNNNNPINGLIFQQASALNLFGDIYTSAGLNFSSVNTVNVSGNSVTLDTSIGNGAIDFIGSTLAGQGNSNLTLNAGSGNITFSTVGDSNPLSSLQVNTTGLTTLKGNLTTNNNIDFSNASGGTQLENPIIINTTGNNGNILFNNSPITGSQTLTLNAGNGTISLNTVGNNNNPINGLIFQQASALNLFGDIYTSAGLNFSSVNTVNVSGNSVTLDTSIGNGVIDFIGSTLAGQGKLTLNAGNNDVNLDTFTTESSLNGLGITAGTVQANAPITLGSGGLNINASNIVNLNANIVSNGTVAVTANNDITTRDITASPGITLNSRNGNITVNSLNSSSPNANGGGISLSTPQGNITTNTLNSSSPGNAGGNISLEANTGNVTTGNILTSGSTGGNVTVKAQTSITTGQIDTQGQTQGGNVFLDPINDVQVEFINAESPNGLGGNVFAESTQGYFRATNSFPTQFSPTGTASISTAGRLGGGSITIRQAGGPLNPPVAPFEIGGNLAMNGTASVITTGDFNILPLQSFEGSFTSGNIVISTDDAPNIPPNIPPNVNQPLIDTGVILQQDALIPPDQEQKIEETSPEIIINDNNNFLSKKILSTVDIAFGFDNLDSTFLALEQSRNQEFKQHLGVQGTQLNRSEVQQLLKELEIKTKQAYAIVYIVSREEQLEIIVVPSFGEPIRHSVPEATKEKLFPVVRQLQSEITNPRKRDTVSYQAPAEQLYQWMIQPIEDDLKRLGISTILFSLDAGLRSLPMAVLWDGQQFLTEKYGISLIPSTSLIDFRYQPIGQAQVLAMGASQFQQQNPLPAVPIELQNITEIWPGEKFLNERFTLENLKSQRRISDFQVIHLATHADFKTGSPSNSFIQLWNEKLPLTELPNLGWDNPIVELLTLSACRTALGDRRSELGFAGLAVQAGVKSALASLWYVSDQGTLGLMSEFYESLKQDPIKAIALQEAQIDMIQGKTRIENDQLITTFGAIPLPENLTESNITSLSHPYYWSGFTMIGSPW</sequence>
<dbReference type="Gene3D" id="2.160.20.10">
    <property type="entry name" value="Single-stranded right-handed beta-helix, Pectin lyase-like"/>
    <property type="match status" value="1"/>
</dbReference>
<dbReference type="InterPro" id="IPR006626">
    <property type="entry name" value="PbH1"/>
</dbReference>
<dbReference type="InterPro" id="IPR024983">
    <property type="entry name" value="CHAT_dom"/>
</dbReference>
<dbReference type="SUPFAM" id="SSF51126">
    <property type="entry name" value="Pectin lyase-like"/>
    <property type="match status" value="1"/>
</dbReference>
<dbReference type="SMART" id="SM00912">
    <property type="entry name" value="Haemagg_act"/>
    <property type="match status" value="1"/>
</dbReference>
<name>A0A4P5ZH11_PLAAG</name>
<dbReference type="InterPro" id="IPR011050">
    <property type="entry name" value="Pectin_lyase_fold/virulence"/>
</dbReference>
<evidence type="ECO:0000259" key="1">
    <source>
        <dbReference type="SMART" id="SM00912"/>
    </source>
</evidence>
<dbReference type="Pfam" id="PF05860">
    <property type="entry name" value="TPS"/>
    <property type="match status" value="1"/>
</dbReference>
<organism evidence="2 3">
    <name type="scientific">Planktothrix agardhii CCAP 1459/11A</name>
    <dbReference type="NCBI Taxonomy" id="282420"/>
    <lineage>
        <taxon>Bacteria</taxon>
        <taxon>Bacillati</taxon>
        <taxon>Cyanobacteriota</taxon>
        <taxon>Cyanophyceae</taxon>
        <taxon>Oscillatoriophycideae</taxon>
        <taxon>Oscillatoriales</taxon>
        <taxon>Microcoleaceae</taxon>
        <taxon>Planktothrix</taxon>
    </lineage>
</organism>
<protein>
    <recommendedName>
        <fullName evidence="1">Filamentous haemagglutinin FhaB/tRNA nuclease CdiA-like TPS domain-containing protein</fullName>
    </recommendedName>
</protein>
<dbReference type="InterPro" id="IPR012334">
    <property type="entry name" value="Pectin_lyas_fold"/>
</dbReference>
<evidence type="ECO:0000313" key="3">
    <source>
        <dbReference type="Proteomes" id="UP000299794"/>
    </source>
</evidence>
<dbReference type="Pfam" id="PF12770">
    <property type="entry name" value="CHAT"/>
    <property type="match status" value="1"/>
</dbReference>
<dbReference type="Proteomes" id="UP000299794">
    <property type="component" value="Unassembled WGS sequence"/>
</dbReference>
<comment type="caution">
    <text evidence="2">The sequence shown here is derived from an EMBL/GenBank/DDBJ whole genome shotgun (WGS) entry which is preliminary data.</text>
</comment>
<evidence type="ECO:0000313" key="2">
    <source>
        <dbReference type="EMBL" id="GDZ95398.1"/>
    </source>
</evidence>